<gene>
    <name evidence="2" type="ORF">IAB59_04015</name>
</gene>
<feature type="domain" description="ADP ribosyltransferase" evidence="1">
    <location>
        <begin position="52"/>
        <end position="230"/>
    </location>
</feature>
<dbReference type="PROSITE" id="PS51996">
    <property type="entry name" value="TR_MART"/>
    <property type="match status" value="1"/>
</dbReference>
<dbReference type="InterPro" id="IPR003540">
    <property type="entry name" value="ADP-ribosyltransferase"/>
</dbReference>
<accession>A0A9D1GB91</accession>
<dbReference type="Pfam" id="PF03496">
    <property type="entry name" value="ADPrib_exo_Tox"/>
    <property type="match status" value="1"/>
</dbReference>
<protein>
    <recommendedName>
        <fullName evidence="1">ADP ribosyltransferase domain-containing protein</fullName>
    </recommendedName>
</protein>
<dbReference type="Proteomes" id="UP000886833">
    <property type="component" value="Unassembled WGS sequence"/>
</dbReference>
<proteinExistence type="predicted"/>
<evidence type="ECO:0000313" key="3">
    <source>
        <dbReference type="Proteomes" id="UP000886833"/>
    </source>
</evidence>
<evidence type="ECO:0000259" key="1">
    <source>
        <dbReference type="Pfam" id="PF03496"/>
    </source>
</evidence>
<dbReference type="Gene3D" id="3.90.176.10">
    <property type="entry name" value="Toxin ADP-ribosyltransferase, Chain A, domain 1"/>
    <property type="match status" value="1"/>
</dbReference>
<reference evidence="2" key="2">
    <citation type="journal article" date="2021" name="PeerJ">
        <title>Extensive microbial diversity within the chicken gut microbiome revealed by metagenomics and culture.</title>
        <authorList>
            <person name="Gilroy R."/>
            <person name="Ravi A."/>
            <person name="Getino M."/>
            <person name="Pursley I."/>
            <person name="Horton D.L."/>
            <person name="Alikhan N.F."/>
            <person name="Baker D."/>
            <person name="Gharbi K."/>
            <person name="Hall N."/>
            <person name="Watson M."/>
            <person name="Adriaenssens E.M."/>
            <person name="Foster-Nyarko E."/>
            <person name="Jarju S."/>
            <person name="Secka A."/>
            <person name="Antonio M."/>
            <person name="Oren A."/>
            <person name="Chaudhuri R.R."/>
            <person name="La Ragione R."/>
            <person name="Hildebrand F."/>
            <person name="Pallen M.J."/>
        </authorList>
    </citation>
    <scope>NUCLEOTIDE SEQUENCE</scope>
    <source>
        <strain evidence="2">CHK195-26880</strain>
    </source>
</reference>
<dbReference type="SUPFAM" id="SSF56399">
    <property type="entry name" value="ADP-ribosylation"/>
    <property type="match status" value="1"/>
</dbReference>
<comment type="caution">
    <text evidence="2">The sequence shown here is derived from an EMBL/GenBank/DDBJ whole genome shotgun (WGS) entry which is preliminary data.</text>
</comment>
<sequence>MDSNRKLNLILKYIGNDRLTEINDFASEVSKRDFIEFSSLDEVKAFFIDYLAEFYNNNSRNDIDNIRAYTGIAFRRFNSVLRGIWDYDTNGVLTDEMKSEYLDYANKLSECIEKSTTLSSNIKTYRSVSLDSFKDYGISSLEELKSLENKYYYESGFTSTSLIRDKSFFNRELEYHEFCNIEIEYLIPEESNDGFPLINDDLSYSKIQSEYLINKSSLSKIIDVKISTDGKLAYMKVVLIPQKMWNITYNKNDSLDFSNTI</sequence>
<dbReference type="AlphaFoldDB" id="A0A9D1GB91"/>
<dbReference type="GO" id="GO:0005576">
    <property type="term" value="C:extracellular region"/>
    <property type="evidence" value="ECO:0007669"/>
    <property type="project" value="InterPro"/>
</dbReference>
<name>A0A9D1GB91_9FIRM</name>
<reference evidence="2" key="1">
    <citation type="submission" date="2020-10" db="EMBL/GenBank/DDBJ databases">
        <authorList>
            <person name="Gilroy R."/>
        </authorList>
    </citation>
    <scope>NUCLEOTIDE SEQUENCE</scope>
    <source>
        <strain evidence="2">CHK195-26880</strain>
    </source>
</reference>
<dbReference type="EMBL" id="DVKQ01000053">
    <property type="protein sequence ID" value="HIT37626.1"/>
    <property type="molecule type" value="Genomic_DNA"/>
</dbReference>
<organism evidence="2 3">
    <name type="scientific">Candidatus Onthousia faecipullorum</name>
    <dbReference type="NCBI Taxonomy" id="2840887"/>
    <lineage>
        <taxon>Bacteria</taxon>
        <taxon>Bacillati</taxon>
        <taxon>Bacillota</taxon>
        <taxon>Bacilli</taxon>
        <taxon>Candidatus Onthousia</taxon>
    </lineage>
</organism>
<evidence type="ECO:0000313" key="2">
    <source>
        <dbReference type="EMBL" id="HIT37626.1"/>
    </source>
</evidence>